<dbReference type="InterPro" id="IPR038731">
    <property type="entry name" value="RgtA/B/C-like"/>
</dbReference>
<protein>
    <submittedName>
        <fullName evidence="3">Glycosyltransferase family 39 protein</fullName>
        <ecNumber evidence="3">2.4.-.-</ecNumber>
    </submittedName>
</protein>
<keyword evidence="1" id="KW-0812">Transmembrane</keyword>
<organism evidence="3 4">
    <name type="scientific">Sporolactobacillus kofuensis</name>
    <dbReference type="NCBI Taxonomy" id="269672"/>
    <lineage>
        <taxon>Bacteria</taxon>
        <taxon>Bacillati</taxon>
        <taxon>Bacillota</taxon>
        <taxon>Bacilli</taxon>
        <taxon>Bacillales</taxon>
        <taxon>Sporolactobacillaceae</taxon>
        <taxon>Sporolactobacillus</taxon>
    </lineage>
</organism>
<feature type="transmembrane region" description="Helical" evidence="1">
    <location>
        <begin position="47"/>
        <end position="65"/>
    </location>
</feature>
<feature type="transmembrane region" description="Helical" evidence="1">
    <location>
        <begin position="410"/>
        <end position="430"/>
    </location>
</feature>
<dbReference type="EMBL" id="JBHSTQ010000009">
    <property type="protein sequence ID" value="MFC6387007.1"/>
    <property type="molecule type" value="Genomic_DNA"/>
</dbReference>
<keyword evidence="3" id="KW-0808">Transferase</keyword>
<feature type="transmembrane region" description="Helical" evidence="1">
    <location>
        <begin position="505"/>
        <end position="527"/>
    </location>
</feature>
<keyword evidence="1" id="KW-1133">Transmembrane helix</keyword>
<evidence type="ECO:0000256" key="1">
    <source>
        <dbReference type="SAM" id="Phobius"/>
    </source>
</evidence>
<keyword evidence="1" id="KW-0472">Membrane</keyword>
<feature type="transmembrane region" description="Helical" evidence="1">
    <location>
        <begin position="12"/>
        <end position="35"/>
    </location>
</feature>
<feature type="transmembrane region" description="Helical" evidence="1">
    <location>
        <begin position="86"/>
        <end position="104"/>
    </location>
</feature>
<keyword evidence="4" id="KW-1185">Reference proteome</keyword>
<evidence type="ECO:0000259" key="2">
    <source>
        <dbReference type="Pfam" id="PF13231"/>
    </source>
</evidence>
<feature type="transmembrane region" description="Helical" evidence="1">
    <location>
        <begin position="368"/>
        <end position="390"/>
    </location>
</feature>
<name>A0ABW1WEK6_9BACL</name>
<evidence type="ECO:0000313" key="4">
    <source>
        <dbReference type="Proteomes" id="UP001596267"/>
    </source>
</evidence>
<keyword evidence="3" id="KW-0328">Glycosyltransferase</keyword>
<sequence>MISLKRSIIGTFCLVFALFTTFFLLMSITGPLFIAGDYYGKLASAPLELTALLLFFSCVYFLFLISIDKLLSFRTDHVFEKWNRTLMFTILILECAILVLFHGIQPPEIDGGHVFMKTLELLKHKSNLEDTLYFQVYPNNIPVTIIRYWIYYLLPTSEVKFLFVIDHVVCMTLLNIGIYFSWKLVHDLLGPKMSVMFLILTLTCLPIFFYSLYFYSDTLMIMMPPLLCYLWLRVEKRRRFFDSILFCMMLVIGCLIRQNLILFLPALIIFLILRAQWKRILVLLTLTIIMFLLVQVPLKIYSDHLHFEANPRYEMPNLHWVMLGLSEQGRYHLTDFRRSLTPMTQQQKKQVEGQEIKSRLIDRNFSELIMLWLTKAFRVYADGSLGYYWYTGNTLQHTLAYDYFFGGQKQLTVFVIQISHSVNLFCLLLSTLRFFRIKKLDLNLLIQIMLFGNYLFYIFVWEAEPRYALLFMFPMLIGNCYGLNEAKYLIGKWANRKGKDVIYTGTPRIVAHLLFCTLISVAAMRIIPLTQIPDLHYRYAVNQNQSKGSIHARIDKTHRIRQTFYADRSFDQISLGRVRSEGNGHYLAAIYALDNKKLVEKKLFTEHDLKLGKLSDLELQKALPGGKNYYLEISQIYRNKNARLFLAIHGKGLFEQRDLYVGGALYQNKQELIGKDLQFRVFMKETRGYLSMPVFIFLFSSAFTMLIVFDVAFRKEELDRLSLQTDIP</sequence>
<gene>
    <name evidence="3" type="ORF">ACFP7A_10365</name>
</gene>
<dbReference type="Proteomes" id="UP001596267">
    <property type="component" value="Unassembled WGS sequence"/>
</dbReference>
<dbReference type="Pfam" id="PF13231">
    <property type="entry name" value="PMT_2"/>
    <property type="match status" value="1"/>
</dbReference>
<feature type="transmembrane region" description="Helical" evidence="1">
    <location>
        <begin position="442"/>
        <end position="461"/>
    </location>
</feature>
<dbReference type="GO" id="GO:0016757">
    <property type="term" value="F:glycosyltransferase activity"/>
    <property type="evidence" value="ECO:0007669"/>
    <property type="project" value="UniProtKB-KW"/>
</dbReference>
<feature type="transmembrane region" description="Helical" evidence="1">
    <location>
        <begin position="161"/>
        <end position="182"/>
    </location>
</feature>
<comment type="caution">
    <text evidence="3">The sequence shown here is derived from an EMBL/GenBank/DDBJ whole genome shotgun (WGS) entry which is preliminary data.</text>
</comment>
<evidence type="ECO:0000313" key="3">
    <source>
        <dbReference type="EMBL" id="MFC6387007.1"/>
    </source>
</evidence>
<dbReference type="EC" id="2.4.-.-" evidence="3"/>
<feature type="transmembrane region" description="Helical" evidence="1">
    <location>
        <begin position="689"/>
        <end position="713"/>
    </location>
</feature>
<reference evidence="4" key="1">
    <citation type="journal article" date="2019" name="Int. J. Syst. Evol. Microbiol.">
        <title>The Global Catalogue of Microorganisms (GCM) 10K type strain sequencing project: providing services to taxonomists for standard genome sequencing and annotation.</title>
        <authorList>
            <consortium name="The Broad Institute Genomics Platform"/>
            <consortium name="The Broad Institute Genome Sequencing Center for Infectious Disease"/>
            <person name="Wu L."/>
            <person name="Ma J."/>
        </authorList>
    </citation>
    <scope>NUCLEOTIDE SEQUENCE [LARGE SCALE GENOMIC DNA]</scope>
    <source>
        <strain evidence="4">CCUG 42001</strain>
    </source>
</reference>
<feature type="transmembrane region" description="Helical" evidence="1">
    <location>
        <begin position="194"/>
        <end position="212"/>
    </location>
</feature>
<dbReference type="RefSeq" id="WP_253076582.1">
    <property type="nucleotide sequence ID" value="NZ_JAMXWN010000009.1"/>
</dbReference>
<accession>A0ABW1WEK6</accession>
<feature type="transmembrane region" description="Helical" evidence="1">
    <location>
        <begin position="279"/>
        <end position="298"/>
    </location>
</feature>
<proteinExistence type="predicted"/>
<feature type="domain" description="Glycosyltransferase RgtA/B/C/D-like" evidence="2">
    <location>
        <begin position="172"/>
        <end position="293"/>
    </location>
</feature>
<feature type="transmembrane region" description="Helical" evidence="1">
    <location>
        <begin position="246"/>
        <end position="273"/>
    </location>
</feature>